<evidence type="ECO:0000313" key="1">
    <source>
        <dbReference type="EMBL" id="KAF2800334.1"/>
    </source>
</evidence>
<accession>A0A6A6XX53</accession>
<organism evidence="1 2">
    <name type="scientific">Melanomma pulvis-pyrius CBS 109.77</name>
    <dbReference type="NCBI Taxonomy" id="1314802"/>
    <lineage>
        <taxon>Eukaryota</taxon>
        <taxon>Fungi</taxon>
        <taxon>Dikarya</taxon>
        <taxon>Ascomycota</taxon>
        <taxon>Pezizomycotina</taxon>
        <taxon>Dothideomycetes</taxon>
        <taxon>Pleosporomycetidae</taxon>
        <taxon>Pleosporales</taxon>
        <taxon>Melanommataceae</taxon>
        <taxon>Melanomma</taxon>
    </lineage>
</organism>
<proteinExistence type="predicted"/>
<evidence type="ECO:0000313" key="2">
    <source>
        <dbReference type="Proteomes" id="UP000799757"/>
    </source>
</evidence>
<reference evidence="1" key="1">
    <citation type="journal article" date="2020" name="Stud. Mycol.">
        <title>101 Dothideomycetes genomes: a test case for predicting lifestyles and emergence of pathogens.</title>
        <authorList>
            <person name="Haridas S."/>
            <person name="Albert R."/>
            <person name="Binder M."/>
            <person name="Bloem J."/>
            <person name="Labutti K."/>
            <person name="Salamov A."/>
            <person name="Andreopoulos B."/>
            <person name="Baker S."/>
            <person name="Barry K."/>
            <person name="Bills G."/>
            <person name="Bluhm B."/>
            <person name="Cannon C."/>
            <person name="Castanera R."/>
            <person name="Culley D."/>
            <person name="Daum C."/>
            <person name="Ezra D."/>
            <person name="Gonzalez J."/>
            <person name="Henrissat B."/>
            <person name="Kuo A."/>
            <person name="Liang C."/>
            <person name="Lipzen A."/>
            <person name="Lutzoni F."/>
            <person name="Magnuson J."/>
            <person name="Mondo S."/>
            <person name="Nolan M."/>
            <person name="Ohm R."/>
            <person name="Pangilinan J."/>
            <person name="Park H.-J."/>
            <person name="Ramirez L."/>
            <person name="Alfaro M."/>
            <person name="Sun H."/>
            <person name="Tritt A."/>
            <person name="Yoshinaga Y."/>
            <person name="Zwiers L.-H."/>
            <person name="Turgeon B."/>
            <person name="Goodwin S."/>
            <person name="Spatafora J."/>
            <person name="Crous P."/>
            <person name="Grigoriev I."/>
        </authorList>
    </citation>
    <scope>NUCLEOTIDE SEQUENCE</scope>
    <source>
        <strain evidence="1">CBS 109.77</strain>
    </source>
</reference>
<dbReference type="Proteomes" id="UP000799757">
    <property type="component" value="Unassembled WGS sequence"/>
</dbReference>
<sequence length="407" mass="45608">MAGLLTAFLLSRDPHTQYSEKIFESGKSVSLDIASISIPDGPQTPTDRIDIPMREFAGEYYKNLKAMYDFIAIRYHLQTFFFEFAKVLSKGAGASGGIDSSYFIHASNHHQMPPPRPSARSTAAFLVDVFYLPACYTWFSFCCFFLPPRMTSAGVCDTVDEYLKRSRLSEHFITYFLLQHYPVSNGIKAVQDKPVRGIPYELSATGSAVKSQSNGVKISWRYTDGTKSGVSREAIFDRVILAVSPDIVGRLFEPLKDAMAQIPTSLVESVIYNDRTTISTVNAKKGHLKSSAQFIYLRTSIEDTHRTESIQVQQSGAIVTTCHFSPIKPTLIIRSSRFTRVLQTPESRQLVNAIFKETHDYPKLTNEKRKSKWRNGDGNGCVISAMRVADAFGVGVPWRNHDSHVCK</sequence>
<dbReference type="EMBL" id="MU001749">
    <property type="protein sequence ID" value="KAF2800334.1"/>
    <property type="molecule type" value="Genomic_DNA"/>
</dbReference>
<name>A0A6A6XX53_9PLEO</name>
<gene>
    <name evidence="1" type="ORF">K505DRAFT_345276</name>
</gene>
<dbReference type="OrthoDB" id="5977668at2759"/>
<keyword evidence="2" id="KW-1185">Reference proteome</keyword>
<dbReference type="AlphaFoldDB" id="A0A6A6XX53"/>
<protein>
    <recommendedName>
        <fullName evidence="3">Amine oxidase domain-containing protein</fullName>
    </recommendedName>
</protein>
<evidence type="ECO:0008006" key="3">
    <source>
        <dbReference type="Google" id="ProtNLM"/>
    </source>
</evidence>